<accession>A0AAN9T9R2</accession>
<dbReference type="Proteomes" id="UP001367676">
    <property type="component" value="Unassembled WGS sequence"/>
</dbReference>
<sequence length="304" mass="34297">MVSLVVRALFVAFLIFEWATLQLEGRPPPSVAKNLPPIGLAVPSLEKVLKSSQVKSGEELVPILNIALLSASVGKYFLNRKKNISSECHEIAMTAVQLWQRLPIVEQVDALIQEAFHDVVSDVKSFQAVKNPVTIVCEKVQNRFINDAALSQEFLLLKEWLRKNGINKAYTKVVQMPKTNDHAKDLIAEEFEDPIIGQLLAHIAFVNQLKKDKATSQEFHTWAKAILLLAKNDKIRDGVQRLYDLTRVETADSIVSPKRKPAFSNSITQVFETEMMRNLKENFDNDLAMKTDFEVAVTKVRDSN</sequence>
<keyword evidence="1" id="KW-0732">Signal</keyword>
<organism evidence="2 3">
    <name type="scientific">Parthenolecanium corni</name>
    <dbReference type="NCBI Taxonomy" id="536013"/>
    <lineage>
        <taxon>Eukaryota</taxon>
        <taxon>Metazoa</taxon>
        <taxon>Ecdysozoa</taxon>
        <taxon>Arthropoda</taxon>
        <taxon>Hexapoda</taxon>
        <taxon>Insecta</taxon>
        <taxon>Pterygota</taxon>
        <taxon>Neoptera</taxon>
        <taxon>Paraneoptera</taxon>
        <taxon>Hemiptera</taxon>
        <taxon>Sternorrhyncha</taxon>
        <taxon>Coccoidea</taxon>
        <taxon>Coccidae</taxon>
        <taxon>Parthenolecanium</taxon>
    </lineage>
</organism>
<proteinExistence type="predicted"/>
<keyword evidence="3" id="KW-1185">Reference proteome</keyword>
<feature type="signal peptide" evidence="1">
    <location>
        <begin position="1"/>
        <end position="25"/>
    </location>
</feature>
<evidence type="ECO:0000313" key="2">
    <source>
        <dbReference type="EMBL" id="KAK7579780.1"/>
    </source>
</evidence>
<feature type="chain" id="PRO_5042818668" evidence="1">
    <location>
        <begin position="26"/>
        <end position="304"/>
    </location>
</feature>
<dbReference type="AlphaFoldDB" id="A0AAN9T9R2"/>
<reference evidence="2 3" key="1">
    <citation type="submission" date="2024-03" db="EMBL/GenBank/DDBJ databases">
        <title>Adaptation during the transition from Ophiocordyceps entomopathogen to insect associate is accompanied by gene loss and intensified selection.</title>
        <authorList>
            <person name="Ward C.M."/>
            <person name="Onetto C.A."/>
            <person name="Borneman A.R."/>
        </authorList>
    </citation>
    <scope>NUCLEOTIDE SEQUENCE [LARGE SCALE GENOMIC DNA]</scope>
    <source>
        <strain evidence="2">AWRI1</strain>
        <tissue evidence="2">Single Adult Female</tissue>
    </source>
</reference>
<evidence type="ECO:0000313" key="3">
    <source>
        <dbReference type="Proteomes" id="UP001367676"/>
    </source>
</evidence>
<name>A0AAN9T9R2_9HEMI</name>
<protein>
    <submittedName>
        <fullName evidence="2">Uncharacterized protein</fullName>
    </submittedName>
</protein>
<comment type="caution">
    <text evidence="2">The sequence shown here is derived from an EMBL/GenBank/DDBJ whole genome shotgun (WGS) entry which is preliminary data.</text>
</comment>
<evidence type="ECO:0000256" key="1">
    <source>
        <dbReference type="SAM" id="SignalP"/>
    </source>
</evidence>
<dbReference type="EMBL" id="JBBCAQ010000034">
    <property type="protein sequence ID" value="KAK7579780.1"/>
    <property type="molecule type" value="Genomic_DNA"/>
</dbReference>
<gene>
    <name evidence="2" type="ORF">V9T40_000409</name>
</gene>